<dbReference type="InterPro" id="IPR014044">
    <property type="entry name" value="CAP_dom"/>
</dbReference>
<keyword evidence="2" id="KW-1133">Transmembrane helix</keyword>
<dbReference type="Gene3D" id="3.40.33.10">
    <property type="entry name" value="CAP"/>
    <property type="match status" value="3"/>
</dbReference>
<keyword evidence="2" id="KW-0472">Membrane</keyword>
<feature type="domain" description="SCP" evidence="3">
    <location>
        <begin position="453"/>
        <end position="599"/>
    </location>
</feature>
<dbReference type="OrthoDB" id="414826at2759"/>
<dbReference type="PROSITE" id="PS01010">
    <property type="entry name" value="CRISP_2"/>
    <property type="match status" value="2"/>
</dbReference>
<dbReference type="PROSITE" id="PS01009">
    <property type="entry name" value="CRISP_1"/>
    <property type="match status" value="1"/>
</dbReference>
<dbReference type="SMART" id="SM00198">
    <property type="entry name" value="SCP"/>
    <property type="match status" value="3"/>
</dbReference>
<keyword evidence="5" id="KW-1185">Reference proteome</keyword>
<dbReference type="Pfam" id="PF00188">
    <property type="entry name" value="CAP"/>
    <property type="match status" value="3"/>
</dbReference>
<gene>
    <name evidence="4" type="ORF">OSB1V03_LOCUS8941</name>
</gene>
<dbReference type="Proteomes" id="UP000759131">
    <property type="component" value="Unassembled WGS sequence"/>
</dbReference>
<proteinExistence type="predicted"/>
<dbReference type="EMBL" id="CAJPIZ010005790">
    <property type="protein sequence ID" value="CAG2108950.1"/>
    <property type="molecule type" value="Genomic_DNA"/>
</dbReference>
<dbReference type="InterPro" id="IPR001283">
    <property type="entry name" value="CRISP-related"/>
</dbReference>
<feature type="compositionally biased region" description="Polar residues" evidence="1">
    <location>
        <begin position="381"/>
        <end position="404"/>
    </location>
</feature>
<reference evidence="4" key="1">
    <citation type="submission" date="2020-11" db="EMBL/GenBank/DDBJ databases">
        <authorList>
            <person name="Tran Van P."/>
        </authorList>
    </citation>
    <scope>NUCLEOTIDE SEQUENCE</scope>
</reference>
<keyword evidence="2" id="KW-0812">Transmembrane</keyword>
<feature type="domain" description="SCP" evidence="3">
    <location>
        <begin position="16"/>
        <end position="158"/>
    </location>
</feature>
<dbReference type="CDD" id="cd05382">
    <property type="entry name" value="CAP_GAPR1-like"/>
    <property type="match status" value="1"/>
</dbReference>
<feature type="domain" description="SCP" evidence="3">
    <location>
        <begin position="209"/>
        <end position="345"/>
    </location>
</feature>
<dbReference type="PRINTS" id="PR00837">
    <property type="entry name" value="V5TPXLIKE"/>
</dbReference>
<dbReference type="AlphaFoldDB" id="A0A7R9KSC4"/>
<dbReference type="GO" id="GO:0005576">
    <property type="term" value="C:extracellular region"/>
    <property type="evidence" value="ECO:0007669"/>
    <property type="project" value="InterPro"/>
</dbReference>
<evidence type="ECO:0000313" key="5">
    <source>
        <dbReference type="Proteomes" id="UP000759131"/>
    </source>
</evidence>
<dbReference type="InterPro" id="IPR034113">
    <property type="entry name" value="SCP_GAPR1-like"/>
</dbReference>
<evidence type="ECO:0000256" key="1">
    <source>
        <dbReference type="SAM" id="MobiDB-lite"/>
    </source>
</evidence>
<dbReference type="EMBL" id="OC860365">
    <property type="protein sequence ID" value="CAD7628520.1"/>
    <property type="molecule type" value="Genomic_DNA"/>
</dbReference>
<dbReference type="PANTHER" id="PTHR10334">
    <property type="entry name" value="CYSTEINE-RICH SECRETORY PROTEIN-RELATED"/>
    <property type="match status" value="1"/>
</dbReference>
<dbReference type="InterPro" id="IPR035940">
    <property type="entry name" value="CAP_sf"/>
</dbReference>
<evidence type="ECO:0000256" key="2">
    <source>
        <dbReference type="SAM" id="Phobius"/>
    </source>
</evidence>
<evidence type="ECO:0000313" key="4">
    <source>
        <dbReference type="EMBL" id="CAD7628520.1"/>
    </source>
</evidence>
<dbReference type="InterPro" id="IPR018244">
    <property type="entry name" value="Allrgn_V5/Tpx1_CS"/>
</dbReference>
<accession>A0A7R9KSC4</accession>
<feature type="transmembrane region" description="Helical" evidence="2">
    <location>
        <begin position="175"/>
        <end position="201"/>
    </location>
</feature>
<dbReference type="SUPFAM" id="SSF55797">
    <property type="entry name" value="PR-1-like"/>
    <property type="match status" value="3"/>
</dbReference>
<evidence type="ECO:0000259" key="3">
    <source>
        <dbReference type="SMART" id="SM00198"/>
    </source>
</evidence>
<name>A0A7R9KSC4_9ACAR</name>
<feature type="non-terminal residue" evidence="4">
    <location>
        <position position="1"/>
    </location>
</feature>
<organism evidence="4">
    <name type="scientific">Medioppia subpectinata</name>
    <dbReference type="NCBI Taxonomy" id="1979941"/>
    <lineage>
        <taxon>Eukaryota</taxon>
        <taxon>Metazoa</taxon>
        <taxon>Ecdysozoa</taxon>
        <taxon>Arthropoda</taxon>
        <taxon>Chelicerata</taxon>
        <taxon>Arachnida</taxon>
        <taxon>Acari</taxon>
        <taxon>Acariformes</taxon>
        <taxon>Sarcoptiformes</taxon>
        <taxon>Oribatida</taxon>
        <taxon>Brachypylina</taxon>
        <taxon>Oppioidea</taxon>
        <taxon>Oppiidae</taxon>
        <taxon>Medioppia</taxon>
    </lineage>
</organism>
<sequence length="603" mass="68009">IYHEKVIYLRISSKENVLSFTTTTGLNIGVLNSQSLQKYIYLIAFAEERAEELRRTNVFEHRKGGDYGECLFKTTKSSPKKMSELKCKTAAKHWYDEIEFYDFERGVAKAGHESEQIGHFTQMVWSDTLEIGCAKSFSDSTGITYLVCNYYPHGNVQGTFPKNVPKLRSFFNKTLSYYVIVYIVLIAFGLVGAIIGIIFGLNLTSTDSTFNDKCIKYHNKYRKRHLDTPALSISQEFSFPTSQPARLEDSGTNTTSGVYGVSIWYAPTTQAMDKWMYFTCFETIQAWYSEQEYYIYNYASPVITFTKHFTQMVWKSTREVGCAKSYSATNFYVVCHYFPKGNIKDQYNDNIMSKQLSFANNVLITDTIIIHMKIGSKDTPNKSSTVSGNPLANGPNVTASGMSGLNTTTIGTTSAHMKARPTTGAANAAKPTPLPLVATTTQRNDNVTKEDEDYTNKCLALHNQYRALHRNTPPMKANMTLMKSAKHYANHCAAQNKIKHSYGLGLGWKYGENLWAAYSSGPVLPLYKKDVCKDAVKTWYGEAKHHNYNYKTGPLTAKDVENTGHFTQFMWTVSTHLGCAKSVNEKGRNLIVVCHYYEAVGSY</sequence>
<protein>
    <recommendedName>
        <fullName evidence="3">SCP domain-containing protein</fullName>
    </recommendedName>
</protein>
<feature type="region of interest" description="Disordered" evidence="1">
    <location>
        <begin position="379"/>
        <end position="404"/>
    </location>
</feature>